<organism evidence="2 3">
    <name type="scientific">Paenibacillus montanisoli</name>
    <dbReference type="NCBI Taxonomy" id="2081970"/>
    <lineage>
        <taxon>Bacteria</taxon>
        <taxon>Bacillati</taxon>
        <taxon>Bacillota</taxon>
        <taxon>Bacilli</taxon>
        <taxon>Bacillales</taxon>
        <taxon>Paenibacillaceae</taxon>
        <taxon>Paenibacillus</taxon>
    </lineage>
</organism>
<comment type="similarity">
    <text evidence="1">Belongs to the EutP/PduV family.</text>
</comment>
<dbReference type="AlphaFoldDB" id="A0A328U2E4"/>
<keyword evidence="3" id="KW-1185">Reference proteome</keyword>
<name>A0A328U2E4_9BACL</name>
<dbReference type="InterPro" id="IPR027417">
    <property type="entry name" value="P-loop_NTPase"/>
</dbReference>
<dbReference type="GO" id="GO:0005524">
    <property type="term" value="F:ATP binding"/>
    <property type="evidence" value="ECO:0007669"/>
    <property type="project" value="UniProtKB-UniRule"/>
</dbReference>
<dbReference type="CDD" id="cd00882">
    <property type="entry name" value="Ras_like_GTPase"/>
    <property type="match status" value="1"/>
</dbReference>
<sequence length="148" mass="16101">MRKIMIIGAIGSGKSTLIKRLFGEQDAALKTQSLVYRDWLIDTPGEYSENPLYYRALMATSHEACALVLVQDATRTRNYFPPGFAGGFPIPAIGVITKMDAAEADGERAAILLRQSLPAGSEIFCTSSLNMLGLEELRAKLLSFVSKA</sequence>
<dbReference type="SUPFAM" id="SSF52540">
    <property type="entry name" value="P-loop containing nucleoside triphosphate hydrolases"/>
    <property type="match status" value="1"/>
</dbReference>
<keyword evidence="1" id="KW-0547">Nucleotide-binding</keyword>
<dbReference type="PANTHER" id="PTHR40453">
    <property type="entry name" value="PROTEIN YOEF"/>
    <property type="match status" value="1"/>
</dbReference>
<dbReference type="Gene3D" id="3.40.50.300">
    <property type="entry name" value="P-loop containing nucleotide triphosphate hydrolases"/>
    <property type="match status" value="1"/>
</dbReference>
<reference evidence="2 3" key="1">
    <citation type="submission" date="2018-06" db="EMBL/GenBank/DDBJ databases">
        <title>Paenibacillus montanisoli sp. nov., isolated from mountain area soil.</title>
        <authorList>
            <person name="Wu M."/>
        </authorList>
    </citation>
    <scope>NUCLEOTIDE SEQUENCE [LARGE SCALE GENOMIC DNA]</scope>
    <source>
        <strain evidence="2 3">RA17</strain>
    </source>
</reference>
<protein>
    <submittedName>
        <fullName evidence="2">Ethanolamine utilization protein EutP</fullName>
    </submittedName>
</protein>
<comment type="caution">
    <text evidence="2">The sequence shown here is derived from an EMBL/GenBank/DDBJ whole genome shotgun (WGS) entry which is preliminary data.</text>
</comment>
<dbReference type="EMBL" id="QLUW01000003">
    <property type="protein sequence ID" value="RAP75065.1"/>
    <property type="molecule type" value="Genomic_DNA"/>
</dbReference>
<dbReference type="Proteomes" id="UP000249260">
    <property type="component" value="Unassembled WGS sequence"/>
</dbReference>
<evidence type="ECO:0000313" key="3">
    <source>
        <dbReference type="Proteomes" id="UP000249260"/>
    </source>
</evidence>
<proteinExistence type="inferred from homology"/>
<evidence type="ECO:0000313" key="2">
    <source>
        <dbReference type="EMBL" id="RAP75065.1"/>
    </source>
</evidence>
<dbReference type="PANTHER" id="PTHR40453:SF1">
    <property type="entry name" value="PROTEIN YOEF"/>
    <property type="match status" value="1"/>
</dbReference>
<dbReference type="OrthoDB" id="6179at2"/>
<dbReference type="PIRSF" id="PIRSF036409">
    <property type="entry name" value="EutP_PduV"/>
    <property type="match status" value="1"/>
</dbReference>
<dbReference type="InterPro" id="IPR012381">
    <property type="entry name" value="EutP_PduV"/>
</dbReference>
<gene>
    <name evidence="2" type="ORF">DL346_16875</name>
</gene>
<dbReference type="Pfam" id="PF10662">
    <property type="entry name" value="PduV-EutP"/>
    <property type="match status" value="1"/>
</dbReference>
<evidence type="ECO:0000256" key="1">
    <source>
        <dbReference type="PIRNR" id="PIRNR036409"/>
    </source>
</evidence>
<accession>A0A328U2E4</accession>
<dbReference type="RefSeq" id="WP_112883329.1">
    <property type="nucleotide sequence ID" value="NZ_QLUW01000003.1"/>
</dbReference>
<dbReference type="GO" id="GO:0006576">
    <property type="term" value="P:biogenic amine metabolic process"/>
    <property type="evidence" value="ECO:0007669"/>
    <property type="project" value="InterPro"/>
</dbReference>